<dbReference type="Pfam" id="PF00512">
    <property type="entry name" value="HisKA"/>
    <property type="match status" value="1"/>
</dbReference>
<dbReference type="Gene3D" id="3.30.565.10">
    <property type="entry name" value="Histidine kinase-like ATPase, C-terminal domain"/>
    <property type="match status" value="1"/>
</dbReference>
<evidence type="ECO:0000313" key="13">
    <source>
        <dbReference type="Proteomes" id="UP000198847"/>
    </source>
</evidence>
<keyword evidence="5" id="KW-0808">Transferase</keyword>
<dbReference type="STRING" id="112903.SAMN04490178_106164"/>
<name>A0A1H8TG58_9FIRM</name>
<dbReference type="AlphaFoldDB" id="A0A1H8TG58"/>
<dbReference type="Proteomes" id="UP000198847">
    <property type="component" value="Unassembled WGS sequence"/>
</dbReference>
<dbReference type="SUPFAM" id="SSF47384">
    <property type="entry name" value="Homodimeric domain of signal transducing histidine kinase"/>
    <property type="match status" value="1"/>
</dbReference>
<keyword evidence="8 9" id="KW-0472">Membrane</keyword>
<dbReference type="CDD" id="cd06225">
    <property type="entry name" value="HAMP"/>
    <property type="match status" value="1"/>
</dbReference>
<comment type="catalytic activity">
    <reaction evidence="1">
        <text>ATP + protein L-histidine = ADP + protein N-phospho-L-histidine.</text>
        <dbReference type="EC" id="2.7.13.3"/>
    </reaction>
</comment>
<dbReference type="InterPro" id="IPR003594">
    <property type="entry name" value="HATPase_dom"/>
</dbReference>
<feature type="domain" description="Histidine kinase" evidence="10">
    <location>
        <begin position="168"/>
        <end position="388"/>
    </location>
</feature>
<dbReference type="SMART" id="SM00304">
    <property type="entry name" value="HAMP"/>
    <property type="match status" value="1"/>
</dbReference>
<dbReference type="InterPro" id="IPR050351">
    <property type="entry name" value="BphY/WalK/GraS-like"/>
</dbReference>
<evidence type="ECO:0000256" key="4">
    <source>
        <dbReference type="ARBA" id="ARBA00022553"/>
    </source>
</evidence>
<keyword evidence="4" id="KW-0597">Phosphoprotein</keyword>
<dbReference type="Gene3D" id="6.10.340.10">
    <property type="match status" value="1"/>
</dbReference>
<dbReference type="GO" id="GO:0005886">
    <property type="term" value="C:plasma membrane"/>
    <property type="evidence" value="ECO:0007669"/>
    <property type="project" value="TreeGrafter"/>
</dbReference>
<evidence type="ECO:0000259" key="10">
    <source>
        <dbReference type="PROSITE" id="PS50109"/>
    </source>
</evidence>
<proteinExistence type="predicted"/>
<evidence type="ECO:0000259" key="11">
    <source>
        <dbReference type="PROSITE" id="PS50885"/>
    </source>
</evidence>
<dbReference type="Gene3D" id="1.10.287.130">
    <property type="match status" value="1"/>
</dbReference>
<dbReference type="EC" id="2.7.13.3" evidence="3"/>
<evidence type="ECO:0000256" key="7">
    <source>
        <dbReference type="ARBA" id="ARBA00023012"/>
    </source>
</evidence>
<evidence type="ECO:0000256" key="9">
    <source>
        <dbReference type="SAM" id="Phobius"/>
    </source>
</evidence>
<dbReference type="GO" id="GO:0004721">
    <property type="term" value="F:phosphoprotein phosphatase activity"/>
    <property type="evidence" value="ECO:0007669"/>
    <property type="project" value="TreeGrafter"/>
</dbReference>
<dbReference type="SUPFAM" id="SSF55874">
    <property type="entry name" value="ATPase domain of HSP90 chaperone/DNA topoisomerase II/histidine kinase"/>
    <property type="match status" value="1"/>
</dbReference>
<evidence type="ECO:0000256" key="8">
    <source>
        <dbReference type="ARBA" id="ARBA00023136"/>
    </source>
</evidence>
<evidence type="ECO:0000313" key="12">
    <source>
        <dbReference type="EMBL" id="SEO89892.1"/>
    </source>
</evidence>
<organism evidence="12 13">
    <name type="scientific">Propionispora vibrioides</name>
    <dbReference type="NCBI Taxonomy" id="112903"/>
    <lineage>
        <taxon>Bacteria</taxon>
        <taxon>Bacillati</taxon>
        <taxon>Bacillota</taxon>
        <taxon>Negativicutes</taxon>
        <taxon>Selenomonadales</taxon>
        <taxon>Sporomusaceae</taxon>
        <taxon>Propionispora</taxon>
    </lineage>
</organism>
<dbReference type="SMART" id="SM00387">
    <property type="entry name" value="HATPase_c"/>
    <property type="match status" value="1"/>
</dbReference>
<dbReference type="PANTHER" id="PTHR45453:SF1">
    <property type="entry name" value="PHOSPHATE REGULON SENSOR PROTEIN PHOR"/>
    <property type="match status" value="1"/>
</dbReference>
<protein>
    <recommendedName>
        <fullName evidence="3">histidine kinase</fullName>
        <ecNumber evidence="3">2.7.13.3</ecNumber>
    </recommendedName>
</protein>
<dbReference type="PRINTS" id="PR00344">
    <property type="entry name" value="BCTRLSENSOR"/>
</dbReference>
<reference evidence="12 13" key="1">
    <citation type="submission" date="2016-10" db="EMBL/GenBank/DDBJ databases">
        <authorList>
            <person name="de Groot N.N."/>
        </authorList>
    </citation>
    <scope>NUCLEOTIDE SEQUENCE [LARGE SCALE GENOMIC DNA]</scope>
    <source>
        <strain evidence="12 13">DSM 13305</strain>
    </source>
</reference>
<dbReference type="CDD" id="cd00075">
    <property type="entry name" value="HATPase"/>
    <property type="match status" value="1"/>
</dbReference>
<sequence length="399" mass="45585">MIGQGPRGHDGLRCKAARQRRREFHERLRHMEQHHLHHHHGKFLQQYTYFRYIRPAGILFSLAVFYILFSITGSQWLGLLFAGLLAAREAVHCFFFWKLEKNVIKPMIKLKQGLDEVAQGNYTVKVRNDLSGDLGSVIDAFNDMTEKLYASEILQAEYEENRKMLIANISHDLKTPITAIQGYTEALLEGTAVVAHTTDKYLKIIHQNSVYVNHLIDDLFLFAKLDMQKLEFQFQCVPFKNFMDDLMEEYQLDFTEQAISFGYDNVITGEEQVKLDGKRFHQAINNILSNAVQHNANRQLAIRVRVYRQAEGVGIDISDNGPGIAPDKVPFIFDRFYRVHTERPKEMTGSGLGLAIARELIEAHGGHIRVVSTLGKGTCFTIELPVWPDSEGETLCSVC</sequence>
<dbReference type="FunFam" id="1.10.287.130:FF:000001">
    <property type="entry name" value="Two-component sensor histidine kinase"/>
    <property type="match status" value="1"/>
</dbReference>
<evidence type="ECO:0000256" key="1">
    <source>
        <dbReference type="ARBA" id="ARBA00000085"/>
    </source>
</evidence>
<dbReference type="InterPro" id="IPR036890">
    <property type="entry name" value="HATPase_C_sf"/>
</dbReference>
<evidence type="ECO:0000256" key="6">
    <source>
        <dbReference type="ARBA" id="ARBA00022777"/>
    </source>
</evidence>
<dbReference type="PROSITE" id="PS50885">
    <property type="entry name" value="HAMP"/>
    <property type="match status" value="1"/>
</dbReference>
<evidence type="ECO:0000256" key="3">
    <source>
        <dbReference type="ARBA" id="ARBA00012438"/>
    </source>
</evidence>
<dbReference type="RefSeq" id="WP_245732262.1">
    <property type="nucleotide sequence ID" value="NZ_FODY01000006.1"/>
</dbReference>
<dbReference type="InterPro" id="IPR036097">
    <property type="entry name" value="HisK_dim/P_sf"/>
</dbReference>
<dbReference type="GO" id="GO:0016036">
    <property type="term" value="P:cellular response to phosphate starvation"/>
    <property type="evidence" value="ECO:0007669"/>
    <property type="project" value="TreeGrafter"/>
</dbReference>
<accession>A0A1H8TG58</accession>
<gene>
    <name evidence="12" type="ORF">SAMN04490178_106164</name>
</gene>
<evidence type="ECO:0000256" key="5">
    <source>
        <dbReference type="ARBA" id="ARBA00022679"/>
    </source>
</evidence>
<keyword evidence="9" id="KW-1133">Transmembrane helix</keyword>
<dbReference type="CDD" id="cd00082">
    <property type="entry name" value="HisKA"/>
    <property type="match status" value="1"/>
</dbReference>
<keyword evidence="13" id="KW-1185">Reference proteome</keyword>
<dbReference type="PANTHER" id="PTHR45453">
    <property type="entry name" value="PHOSPHATE REGULON SENSOR PROTEIN PHOR"/>
    <property type="match status" value="1"/>
</dbReference>
<comment type="subcellular location">
    <subcellularLocation>
        <location evidence="2">Membrane</location>
    </subcellularLocation>
</comment>
<dbReference type="GO" id="GO:0000155">
    <property type="term" value="F:phosphorelay sensor kinase activity"/>
    <property type="evidence" value="ECO:0007669"/>
    <property type="project" value="InterPro"/>
</dbReference>
<evidence type="ECO:0000256" key="2">
    <source>
        <dbReference type="ARBA" id="ARBA00004370"/>
    </source>
</evidence>
<dbReference type="PROSITE" id="PS50109">
    <property type="entry name" value="HIS_KIN"/>
    <property type="match status" value="1"/>
</dbReference>
<keyword evidence="9" id="KW-0812">Transmembrane</keyword>
<dbReference type="EMBL" id="FODY01000006">
    <property type="protein sequence ID" value="SEO89892.1"/>
    <property type="molecule type" value="Genomic_DNA"/>
</dbReference>
<feature type="transmembrane region" description="Helical" evidence="9">
    <location>
        <begin position="52"/>
        <end position="71"/>
    </location>
</feature>
<keyword evidence="6 12" id="KW-0418">Kinase</keyword>
<dbReference type="Pfam" id="PF02518">
    <property type="entry name" value="HATPase_c"/>
    <property type="match status" value="1"/>
</dbReference>
<dbReference type="SUPFAM" id="SSF158472">
    <property type="entry name" value="HAMP domain-like"/>
    <property type="match status" value="1"/>
</dbReference>
<dbReference type="InterPro" id="IPR005467">
    <property type="entry name" value="His_kinase_dom"/>
</dbReference>
<dbReference type="Pfam" id="PF00672">
    <property type="entry name" value="HAMP"/>
    <property type="match status" value="1"/>
</dbReference>
<dbReference type="SMART" id="SM00388">
    <property type="entry name" value="HisKA"/>
    <property type="match status" value="1"/>
</dbReference>
<keyword evidence="7" id="KW-0902">Two-component regulatory system</keyword>
<dbReference type="FunFam" id="3.30.565.10:FF:000006">
    <property type="entry name" value="Sensor histidine kinase WalK"/>
    <property type="match status" value="1"/>
</dbReference>
<dbReference type="InterPro" id="IPR003661">
    <property type="entry name" value="HisK_dim/P_dom"/>
</dbReference>
<feature type="domain" description="HAMP" evidence="11">
    <location>
        <begin position="101"/>
        <end position="153"/>
    </location>
</feature>
<dbReference type="InterPro" id="IPR004358">
    <property type="entry name" value="Sig_transdc_His_kin-like_C"/>
</dbReference>
<dbReference type="InterPro" id="IPR003660">
    <property type="entry name" value="HAMP_dom"/>
</dbReference>